<dbReference type="EMBL" id="JBHLUX010000031">
    <property type="protein sequence ID" value="MFC0471314.1"/>
    <property type="molecule type" value="Genomic_DNA"/>
</dbReference>
<comment type="caution">
    <text evidence="1">The sequence shown here is derived from an EMBL/GenBank/DDBJ whole genome shotgun (WGS) entry which is preliminary data.</text>
</comment>
<protein>
    <submittedName>
        <fullName evidence="1">DUF1850 domain-containing protein</fullName>
    </submittedName>
</protein>
<dbReference type="RefSeq" id="WP_335962389.1">
    <property type="nucleotide sequence ID" value="NZ_JAXBLX010000028.1"/>
</dbReference>
<evidence type="ECO:0000313" key="2">
    <source>
        <dbReference type="Proteomes" id="UP001589838"/>
    </source>
</evidence>
<dbReference type="Pfam" id="PF08905">
    <property type="entry name" value="DUF1850"/>
    <property type="match status" value="1"/>
</dbReference>
<dbReference type="PROSITE" id="PS51257">
    <property type="entry name" value="PROKAR_LIPOPROTEIN"/>
    <property type="match status" value="1"/>
</dbReference>
<sequence>MRIWFVFILFILSACTNPDKMTLIIQSQEDGIIYNKVNDLKAGDAFTIKWIHSVEKTPWSETYQLTTEGNLLLIETVFTSFGAGVPHQKGTMSVEDGEVIIRDINEKLPVFRWIHSQNVNFELEINESTVFDAEDLPHHERMEIFVEKR</sequence>
<dbReference type="Proteomes" id="UP001589838">
    <property type="component" value="Unassembled WGS sequence"/>
</dbReference>
<gene>
    <name evidence="1" type="ORF">ACFFHM_12655</name>
</gene>
<reference evidence="1 2" key="1">
    <citation type="submission" date="2024-09" db="EMBL/GenBank/DDBJ databases">
        <authorList>
            <person name="Sun Q."/>
            <person name="Mori K."/>
        </authorList>
    </citation>
    <scope>NUCLEOTIDE SEQUENCE [LARGE SCALE GENOMIC DNA]</scope>
    <source>
        <strain evidence="1 2">NCAIM B.02610</strain>
    </source>
</reference>
<proteinExistence type="predicted"/>
<keyword evidence="2" id="KW-1185">Reference proteome</keyword>
<dbReference type="InterPro" id="IPR015001">
    <property type="entry name" value="DUF1850"/>
</dbReference>
<organism evidence="1 2">
    <name type="scientific">Halalkalibacter kiskunsagensis</name>
    <dbReference type="NCBI Taxonomy" id="1548599"/>
    <lineage>
        <taxon>Bacteria</taxon>
        <taxon>Bacillati</taxon>
        <taxon>Bacillota</taxon>
        <taxon>Bacilli</taxon>
        <taxon>Bacillales</taxon>
        <taxon>Bacillaceae</taxon>
        <taxon>Halalkalibacter</taxon>
    </lineage>
</organism>
<accession>A0ABV6KDH5</accession>
<evidence type="ECO:0000313" key="1">
    <source>
        <dbReference type="EMBL" id="MFC0471314.1"/>
    </source>
</evidence>
<name>A0ABV6KDH5_9BACI</name>